<dbReference type="Gene3D" id="3.30.60.20">
    <property type="match status" value="1"/>
</dbReference>
<organism evidence="12 13">
    <name type="scientific">Priestia megaterium</name>
    <name type="common">Bacillus megaterium</name>
    <dbReference type="NCBI Taxonomy" id="1404"/>
    <lineage>
        <taxon>Bacteria</taxon>
        <taxon>Bacillati</taxon>
        <taxon>Bacillota</taxon>
        <taxon>Bacilli</taxon>
        <taxon>Bacillales</taxon>
        <taxon>Bacillaceae</taxon>
        <taxon>Priestia</taxon>
    </lineage>
</organism>
<comment type="catalytic activity">
    <reaction evidence="10">
        <text>thymidine + ATP = dTMP + ADP + H(+)</text>
        <dbReference type="Rhea" id="RHEA:19129"/>
        <dbReference type="ChEBI" id="CHEBI:15378"/>
        <dbReference type="ChEBI" id="CHEBI:17748"/>
        <dbReference type="ChEBI" id="CHEBI:30616"/>
        <dbReference type="ChEBI" id="CHEBI:63528"/>
        <dbReference type="ChEBI" id="CHEBI:456216"/>
        <dbReference type="EC" id="2.7.1.21"/>
    </reaction>
</comment>
<evidence type="ECO:0000256" key="1">
    <source>
        <dbReference type="ARBA" id="ARBA00007587"/>
    </source>
</evidence>
<name>A0A6M6E1J8_PRIMG</name>
<sequence length="215" mass="24263">MNTIKNDNKDSATYLTSNKSGSLTVISGPMFAEKSGELIRRLDKYEKYGKKRVKAYKPVNDNRFGEDKIVSRLNQQKYSFPATNLPLELSDQVVEHILKECDSYDVIGFDEVQFFKKNIMKLIDELIYRGKEVIVAGLNMDYRGKEFGFIGGLMAMSDKIIKLFAFCNVCGSPKATHTQRIVNGKPAKTGPIVAIGDKESYQARCRNCYVPPHKA</sequence>
<evidence type="ECO:0000256" key="7">
    <source>
        <dbReference type="ARBA" id="ARBA00022840"/>
    </source>
</evidence>
<proteinExistence type="inferred from homology"/>
<feature type="binding site" evidence="9">
    <location>
        <begin position="193"/>
        <end position="196"/>
    </location>
    <ligand>
        <name>substrate</name>
    </ligand>
</feature>
<gene>
    <name evidence="12" type="ORF">FDZ14_33165</name>
</gene>
<dbReference type="PROSITE" id="PS00603">
    <property type="entry name" value="TK_CELLULAR_TYPE"/>
    <property type="match status" value="1"/>
</dbReference>
<dbReference type="PANTHER" id="PTHR11441:SF0">
    <property type="entry name" value="THYMIDINE KINASE, CYTOSOLIC"/>
    <property type="match status" value="1"/>
</dbReference>
<evidence type="ECO:0000256" key="6">
    <source>
        <dbReference type="ARBA" id="ARBA00022777"/>
    </source>
</evidence>
<evidence type="ECO:0000256" key="2">
    <source>
        <dbReference type="ARBA" id="ARBA00012118"/>
    </source>
</evidence>
<keyword evidence="4 10" id="KW-0808">Transferase</keyword>
<dbReference type="GO" id="GO:0004797">
    <property type="term" value="F:thymidine kinase activity"/>
    <property type="evidence" value="ECO:0007669"/>
    <property type="project" value="UniProtKB-EC"/>
</dbReference>
<feature type="active site" description="Proton acceptor" evidence="8">
    <location>
        <position position="111"/>
    </location>
</feature>
<dbReference type="SUPFAM" id="SSF52540">
    <property type="entry name" value="P-loop containing nucleoside triphosphate hydrolases"/>
    <property type="match status" value="1"/>
</dbReference>
<evidence type="ECO:0000313" key="13">
    <source>
        <dbReference type="Proteomes" id="UP000501076"/>
    </source>
</evidence>
<reference evidence="12 13" key="1">
    <citation type="submission" date="2019-10" db="EMBL/GenBank/DDBJ databases">
        <title>Complete genome sequences for adaption low water activity.</title>
        <authorList>
            <person name="Zhao L."/>
            <person name="Zhong J."/>
        </authorList>
    </citation>
    <scope>NUCLEOTIDE SEQUENCE [LARGE SCALE GENOMIC DNA]</scope>
    <source>
        <strain evidence="12 13">FDU301</strain>
        <plasmid evidence="13">pfdu301a</plasmid>
    </source>
</reference>
<evidence type="ECO:0000256" key="11">
    <source>
        <dbReference type="RuleBase" id="RU004165"/>
    </source>
</evidence>
<evidence type="ECO:0000256" key="9">
    <source>
        <dbReference type="PIRSR" id="PIRSR035805-2"/>
    </source>
</evidence>
<keyword evidence="3 10" id="KW-0237">DNA synthesis</keyword>
<dbReference type="GO" id="GO:0046104">
    <property type="term" value="P:thymidine metabolic process"/>
    <property type="evidence" value="ECO:0007669"/>
    <property type="project" value="TreeGrafter"/>
</dbReference>
<dbReference type="EC" id="2.7.1.21" evidence="2 10"/>
<dbReference type="AlphaFoldDB" id="A0A6M6E1J8"/>
<geneLocation type="plasmid" evidence="13">
    <name>pfdu301a</name>
</geneLocation>
<keyword evidence="7 10" id="KW-0067">ATP-binding</keyword>
<evidence type="ECO:0000313" key="12">
    <source>
        <dbReference type="EMBL" id="QJX80943.1"/>
    </source>
</evidence>
<dbReference type="Pfam" id="PF00265">
    <property type="entry name" value="TK"/>
    <property type="match status" value="1"/>
</dbReference>
<dbReference type="PANTHER" id="PTHR11441">
    <property type="entry name" value="THYMIDINE KINASE"/>
    <property type="match status" value="1"/>
</dbReference>
<keyword evidence="6 10" id="KW-0418">Kinase</keyword>
<dbReference type="Proteomes" id="UP000501076">
    <property type="component" value="Plasmid pFDU301A"/>
</dbReference>
<accession>A0A6M6E1J8</accession>
<evidence type="ECO:0000256" key="4">
    <source>
        <dbReference type="ARBA" id="ARBA00022679"/>
    </source>
</evidence>
<dbReference type="GO" id="GO:0005524">
    <property type="term" value="F:ATP binding"/>
    <property type="evidence" value="ECO:0007669"/>
    <property type="project" value="UniProtKB-KW"/>
</dbReference>
<dbReference type="EMBL" id="CP045273">
    <property type="protein sequence ID" value="QJX80943.1"/>
    <property type="molecule type" value="Genomic_DNA"/>
</dbReference>
<keyword evidence="12" id="KW-0614">Plasmid</keyword>
<protein>
    <recommendedName>
        <fullName evidence="2 10">Thymidine kinase</fullName>
        <ecNumber evidence="2 10">2.7.1.21</ecNumber>
    </recommendedName>
</protein>
<evidence type="ECO:0000256" key="10">
    <source>
        <dbReference type="RuleBase" id="RU000544"/>
    </source>
</evidence>
<dbReference type="SUPFAM" id="SSF57716">
    <property type="entry name" value="Glucocorticoid receptor-like (DNA-binding domain)"/>
    <property type="match status" value="1"/>
</dbReference>
<keyword evidence="5 10" id="KW-0547">Nucleotide-binding</keyword>
<dbReference type="InterPro" id="IPR027417">
    <property type="entry name" value="P-loop_NTPase"/>
</dbReference>
<dbReference type="RefSeq" id="WP_171778943.1">
    <property type="nucleotide sequence ID" value="NZ_CP045273.1"/>
</dbReference>
<evidence type="ECO:0000256" key="3">
    <source>
        <dbReference type="ARBA" id="ARBA00022634"/>
    </source>
</evidence>
<evidence type="ECO:0000256" key="8">
    <source>
        <dbReference type="PIRSR" id="PIRSR035805-1"/>
    </source>
</evidence>
<dbReference type="InterPro" id="IPR001267">
    <property type="entry name" value="Thymidine_kinase"/>
</dbReference>
<dbReference type="PIRSF" id="PIRSF035805">
    <property type="entry name" value="TK_cell"/>
    <property type="match status" value="1"/>
</dbReference>
<feature type="binding site" evidence="9">
    <location>
        <position position="201"/>
    </location>
    <ligand>
        <name>substrate</name>
    </ligand>
</feature>
<dbReference type="Gene3D" id="3.40.50.300">
    <property type="entry name" value="P-loop containing nucleotide triphosphate hydrolases"/>
    <property type="match status" value="1"/>
</dbReference>
<dbReference type="NCBIfam" id="NF003296">
    <property type="entry name" value="PRK04296.1-1"/>
    <property type="match status" value="1"/>
</dbReference>
<evidence type="ECO:0000256" key="5">
    <source>
        <dbReference type="ARBA" id="ARBA00022741"/>
    </source>
</evidence>
<dbReference type="GO" id="GO:0071897">
    <property type="term" value="P:DNA biosynthetic process"/>
    <property type="evidence" value="ECO:0007669"/>
    <property type="project" value="UniProtKB-KW"/>
</dbReference>
<comment type="similarity">
    <text evidence="1 11">Belongs to the thymidine kinase family.</text>
</comment>
<dbReference type="InterPro" id="IPR020633">
    <property type="entry name" value="Thymidine_kinase_CS"/>
</dbReference>